<dbReference type="PIRSF" id="PIRSF017393">
    <property type="entry name" value="MTase_SAV2177"/>
    <property type="match status" value="1"/>
</dbReference>
<dbReference type="CDD" id="cd02440">
    <property type="entry name" value="AdoMet_MTases"/>
    <property type="match status" value="1"/>
</dbReference>
<sequence length="249" mass="27612">MEIDSTTPSVARIYDFFLDGKNHYEADRVAAEQIIRAYPNVRQLARENRAFLGRAVRHMRACGVEQFLDLGTGLPATGNVHEVAGPDARVVYVDNDPIVAAHGRALLENTQAVLLQRDVRDAESVLADAASHLDFSRPVGVLFVAILHFIPEGAHELVARFREALVPGSFLAITHGFWDEETEADPLDVYKRTNAPVTVRTRGEILTFFGGFELVEPGLVDVSHWRPDEPEPSEPSERLWLAAGVARRP</sequence>
<comment type="caution">
    <text evidence="1">The sequence shown here is derived from an EMBL/GenBank/DDBJ whole genome shotgun (WGS) entry which is preliminary data.</text>
</comment>
<keyword evidence="1" id="KW-0489">Methyltransferase</keyword>
<evidence type="ECO:0000313" key="2">
    <source>
        <dbReference type="Proteomes" id="UP000530928"/>
    </source>
</evidence>
<name>A0A7W0CK30_9ACTN</name>
<gene>
    <name evidence="1" type="ORF">HNR30_003754</name>
</gene>
<keyword evidence="2" id="KW-1185">Reference proteome</keyword>
<dbReference type="SUPFAM" id="SSF53335">
    <property type="entry name" value="S-adenosyl-L-methionine-dependent methyltransferases"/>
    <property type="match status" value="1"/>
</dbReference>
<dbReference type="InterPro" id="IPR006764">
    <property type="entry name" value="SAM_dep_MeTrfase_SAV2177_type"/>
</dbReference>
<dbReference type="Pfam" id="PF04672">
    <property type="entry name" value="Methyltransf_19"/>
    <property type="match status" value="1"/>
</dbReference>
<dbReference type="RefSeq" id="WP_312894487.1">
    <property type="nucleotide sequence ID" value="NZ_BAABAM010000003.1"/>
</dbReference>
<accession>A0A7W0CK30</accession>
<reference evidence="1 2" key="1">
    <citation type="submission" date="2020-07" db="EMBL/GenBank/DDBJ databases">
        <title>Genomic Encyclopedia of Type Strains, Phase IV (KMG-IV): sequencing the most valuable type-strain genomes for metagenomic binning, comparative biology and taxonomic classification.</title>
        <authorList>
            <person name="Goeker M."/>
        </authorList>
    </citation>
    <scope>NUCLEOTIDE SEQUENCE [LARGE SCALE GENOMIC DNA]</scope>
    <source>
        <strain evidence="1 2">DSM 45533</strain>
    </source>
</reference>
<dbReference type="Proteomes" id="UP000530928">
    <property type="component" value="Unassembled WGS sequence"/>
</dbReference>
<dbReference type="EMBL" id="JACDUR010000004">
    <property type="protein sequence ID" value="MBA2892400.1"/>
    <property type="molecule type" value="Genomic_DNA"/>
</dbReference>
<organism evidence="1 2">
    <name type="scientific">Nonomuraea soli</name>
    <dbReference type="NCBI Taxonomy" id="1032476"/>
    <lineage>
        <taxon>Bacteria</taxon>
        <taxon>Bacillati</taxon>
        <taxon>Actinomycetota</taxon>
        <taxon>Actinomycetes</taxon>
        <taxon>Streptosporangiales</taxon>
        <taxon>Streptosporangiaceae</taxon>
        <taxon>Nonomuraea</taxon>
    </lineage>
</organism>
<dbReference type="Gene3D" id="3.40.50.150">
    <property type="entry name" value="Vaccinia Virus protein VP39"/>
    <property type="match status" value="1"/>
</dbReference>
<keyword evidence="1" id="KW-0808">Transferase</keyword>
<dbReference type="AlphaFoldDB" id="A0A7W0CK30"/>
<protein>
    <submittedName>
        <fullName evidence="1">Trans-aconitate methyltransferase</fullName>
    </submittedName>
</protein>
<proteinExistence type="predicted"/>
<dbReference type="GO" id="GO:0008168">
    <property type="term" value="F:methyltransferase activity"/>
    <property type="evidence" value="ECO:0007669"/>
    <property type="project" value="UniProtKB-KW"/>
</dbReference>
<dbReference type="GO" id="GO:0032259">
    <property type="term" value="P:methylation"/>
    <property type="evidence" value="ECO:0007669"/>
    <property type="project" value="UniProtKB-KW"/>
</dbReference>
<evidence type="ECO:0000313" key="1">
    <source>
        <dbReference type="EMBL" id="MBA2892400.1"/>
    </source>
</evidence>
<dbReference type="InterPro" id="IPR029063">
    <property type="entry name" value="SAM-dependent_MTases_sf"/>
</dbReference>